<dbReference type="Proteomes" id="UP000282971">
    <property type="component" value="Unassembled WGS sequence"/>
</dbReference>
<reference evidence="3 4" key="1">
    <citation type="submission" date="2019-01" db="EMBL/GenBank/DDBJ databases">
        <authorList>
            <person name="Chen W.-M."/>
        </authorList>
    </citation>
    <scope>NUCLEOTIDE SEQUENCE [LARGE SCALE GENOMIC DNA]</scope>
    <source>
        <strain evidence="3 4">CCP-7</strain>
    </source>
</reference>
<proteinExistence type="predicted"/>
<dbReference type="InterPro" id="IPR027275">
    <property type="entry name" value="PRC-brl_dom"/>
</dbReference>
<accession>A0A437LY91</accession>
<feature type="transmembrane region" description="Helical" evidence="1">
    <location>
        <begin position="33"/>
        <end position="51"/>
    </location>
</feature>
<sequence>MTTADIAGWIAPAATALAAIMTAANLGARVTGWGFVVFLIGSLAWSTVGASTGQTNLLATNGFLTIVNLIGIWRWLGRQARYEQGAARAVQASAARPAPDLLTYGRLIGAQVSDQAGQIVGETIEVLVDCESHRIAYVVIRSGGLGGVGERLRAVARQDLTIGSQGIVLALSHDGFERLDDWVPEAPPPLPRAAAAA</sequence>
<comment type="caution">
    <text evidence="3">The sequence shown here is derived from an EMBL/GenBank/DDBJ whole genome shotgun (WGS) entry which is preliminary data.</text>
</comment>
<name>A0A437LY91_9SPHN</name>
<protein>
    <submittedName>
        <fullName evidence="3">PRC-barrel domain containing protein</fullName>
    </submittedName>
</protein>
<dbReference type="Gene3D" id="2.30.30.240">
    <property type="entry name" value="PRC-barrel domain"/>
    <property type="match status" value="1"/>
</dbReference>
<evidence type="ECO:0000259" key="2">
    <source>
        <dbReference type="Pfam" id="PF05239"/>
    </source>
</evidence>
<dbReference type="EMBL" id="SACN01000003">
    <property type="protein sequence ID" value="RVT90380.1"/>
    <property type="molecule type" value="Genomic_DNA"/>
</dbReference>
<feature type="transmembrane region" description="Helical" evidence="1">
    <location>
        <begin position="57"/>
        <end position="76"/>
    </location>
</feature>
<dbReference type="InterPro" id="IPR011033">
    <property type="entry name" value="PRC_barrel-like_sf"/>
</dbReference>
<keyword evidence="1" id="KW-1133">Transmembrane helix</keyword>
<gene>
    <name evidence="3" type="ORF">EOD43_19135</name>
</gene>
<dbReference type="SUPFAM" id="SSF50346">
    <property type="entry name" value="PRC-barrel domain"/>
    <property type="match status" value="1"/>
</dbReference>
<dbReference type="AlphaFoldDB" id="A0A437LY91"/>
<dbReference type="Pfam" id="PF05239">
    <property type="entry name" value="PRC"/>
    <property type="match status" value="1"/>
</dbReference>
<evidence type="ECO:0000313" key="3">
    <source>
        <dbReference type="EMBL" id="RVT90380.1"/>
    </source>
</evidence>
<keyword evidence="1" id="KW-0812">Transmembrane</keyword>
<evidence type="ECO:0000313" key="4">
    <source>
        <dbReference type="Proteomes" id="UP000282971"/>
    </source>
</evidence>
<dbReference type="RefSeq" id="WP_127745636.1">
    <property type="nucleotide sequence ID" value="NZ_SACN01000003.1"/>
</dbReference>
<organism evidence="3 4">
    <name type="scientific">Sphingomonas crocodyli</name>
    <dbReference type="NCBI Taxonomy" id="1979270"/>
    <lineage>
        <taxon>Bacteria</taxon>
        <taxon>Pseudomonadati</taxon>
        <taxon>Pseudomonadota</taxon>
        <taxon>Alphaproteobacteria</taxon>
        <taxon>Sphingomonadales</taxon>
        <taxon>Sphingomonadaceae</taxon>
        <taxon>Sphingomonas</taxon>
    </lineage>
</organism>
<evidence type="ECO:0000256" key="1">
    <source>
        <dbReference type="SAM" id="Phobius"/>
    </source>
</evidence>
<feature type="domain" description="PRC-barrel" evidence="2">
    <location>
        <begin position="102"/>
        <end position="155"/>
    </location>
</feature>
<dbReference type="OrthoDB" id="7619970at2"/>
<feature type="transmembrane region" description="Helical" evidence="1">
    <location>
        <begin position="6"/>
        <end position="26"/>
    </location>
</feature>
<keyword evidence="1" id="KW-0472">Membrane</keyword>
<keyword evidence="4" id="KW-1185">Reference proteome</keyword>